<evidence type="ECO:0000256" key="1">
    <source>
        <dbReference type="SAM" id="Phobius"/>
    </source>
</evidence>
<feature type="transmembrane region" description="Helical" evidence="1">
    <location>
        <begin position="88"/>
        <end position="106"/>
    </location>
</feature>
<keyword evidence="1" id="KW-0472">Membrane</keyword>
<feature type="transmembrane region" description="Helical" evidence="1">
    <location>
        <begin position="154"/>
        <end position="172"/>
    </location>
</feature>
<dbReference type="OrthoDB" id="4548588at2"/>
<accession>A0A5S4G9L8</accession>
<organism evidence="2 3">
    <name type="scientific">Nonomuraea zeae</name>
    <dbReference type="NCBI Taxonomy" id="1642303"/>
    <lineage>
        <taxon>Bacteria</taxon>
        <taxon>Bacillati</taxon>
        <taxon>Actinomycetota</taxon>
        <taxon>Actinomycetes</taxon>
        <taxon>Streptosporangiales</taxon>
        <taxon>Streptosporangiaceae</taxon>
        <taxon>Nonomuraea</taxon>
    </lineage>
</organism>
<keyword evidence="3" id="KW-1185">Reference proteome</keyword>
<comment type="caution">
    <text evidence="2">The sequence shown here is derived from an EMBL/GenBank/DDBJ whole genome shotgun (WGS) entry which is preliminary data.</text>
</comment>
<sequence length="173" mass="18473">MIAFAAVLQLLIALAFISIPLVRHRYGPAAKDAAEAELRRQGVPVSVLAENKLSFDASGHETAVPATVALIMTALAVLNLAGNHWGQTLSWVFQPIVLVGNFLILHSQLTAAKSVRAAFDRKGDPTLQRIDIRALLAAAESAFPTWVMPILQNIRHTVVIGGCLLVIAALILG</sequence>
<reference evidence="2 3" key="1">
    <citation type="submission" date="2019-05" db="EMBL/GenBank/DDBJ databases">
        <title>Draft genome sequence of Nonomuraea zeae DSM 100528.</title>
        <authorList>
            <person name="Saricaoglu S."/>
            <person name="Isik K."/>
        </authorList>
    </citation>
    <scope>NUCLEOTIDE SEQUENCE [LARGE SCALE GENOMIC DNA]</scope>
    <source>
        <strain evidence="2 3">DSM 100528</strain>
    </source>
</reference>
<evidence type="ECO:0000313" key="3">
    <source>
        <dbReference type="Proteomes" id="UP000306628"/>
    </source>
</evidence>
<dbReference type="RefSeq" id="WP_138693460.1">
    <property type="nucleotide sequence ID" value="NZ_JBHSAZ010000043.1"/>
</dbReference>
<feature type="transmembrane region" description="Helical" evidence="1">
    <location>
        <begin position="63"/>
        <end position="81"/>
    </location>
</feature>
<dbReference type="AlphaFoldDB" id="A0A5S4G9L8"/>
<protein>
    <submittedName>
        <fullName evidence="2">Uncharacterized protein</fullName>
    </submittedName>
</protein>
<proteinExistence type="predicted"/>
<gene>
    <name evidence="2" type="ORF">ETD85_31575</name>
</gene>
<keyword evidence="1" id="KW-1133">Transmembrane helix</keyword>
<evidence type="ECO:0000313" key="2">
    <source>
        <dbReference type="EMBL" id="TMR29643.1"/>
    </source>
</evidence>
<name>A0A5S4G9L8_9ACTN</name>
<keyword evidence="1" id="KW-0812">Transmembrane</keyword>
<dbReference type="EMBL" id="VCKX01000115">
    <property type="protein sequence ID" value="TMR29643.1"/>
    <property type="molecule type" value="Genomic_DNA"/>
</dbReference>
<dbReference type="Proteomes" id="UP000306628">
    <property type="component" value="Unassembled WGS sequence"/>
</dbReference>